<name>A0A6G0W3T6_9STRA</name>
<comment type="caution">
    <text evidence="1">The sequence shown here is derived from an EMBL/GenBank/DDBJ whole genome shotgun (WGS) entry which is preliminary data.</text>
</comment>
<dbReference type="AlphaFoldDB" id="A0A6G0W3T6"/>
<dbReference type="Proteomes" id="UP000481153">
    <property type="component" value="Unassembled WGS sequence"/>
</dbReference>
<evidence type="ECO:0000313" key="1">
    <source>
        <dbReference type="EMBL" id="KAF0721666.1"/>
    </source>
</evidence>
<evidence type="ECO:0000313" key="2">
    <source>
        <dbReference type="Proteomes" id="UP000481153"/>
    </source>
</evidence>
<reference evidence="1 2" key="1">
    <citation type="submission" date="2019-07" db="EMBL/GenBank/DDBJ databases">
        <title>Genomics analysis of Aphanomyces spp. identifies a new class of oomycete effector associated with host adaptation.</title>
        <authorList>
            <person name="Gaulin E."/>
        </authorList>
    </citation>
    <scope>NUCLEOTIDE SEQUENCE [LARGE SCALE GENOMIC DNA]</scope>
    <source>
        <strain evidence="1 2">ATCC 201684</strain>
    </source>
</reference>
<dbReference type="VEuPathDB" id="FungiDB:AeMF1_009909"/>
<proteinExistence type="predicted"/>
<gene>
    <name evidence="1" type="ORF">Ae201684_018999</name>
</gene>
<sequence length="114" mass="13365">MASMAIYHPTTLPLKTHALRDRKRKRHDVKDMSSDIAAQWKLLQSIKQYNQHLRRLLNESPAIEPTTLQDIVFQYPITQAEPFDAETTKQILAWYFSQDDDDYDNNDHPSLLPI</sequence>
<dbReference type="EMBL" id="VJMJ01000372">
    <property type="protein sequence ID" value="KAF0721666.1"/>
    <property type="molecule type" value="Genomic_DNA"/>
</dbReference>
<accession>A0A6G0W3T6</accession>
<keyword evidence="2" id="KW-1185">Reference proteome</keyword>
<organism evidence="1 2">
    <name type="scientific">Aphanomyces euteiches</name>
    <dbReference type="NCBI Taxonomy" id="100861"/>
    <lineage>
        <taxon>Eukaryota</taxon>
        <taxon>Sar</taxon>
        <taxon>Stramenopiles</taxon>
        <taxon>Oomycota</taxon>
        <taxon>Saprolegniomycetes</taxon>
        <taxon>Saprolegniales</taxon>
        <taxon>Verrucalvaceae</taxon>
        <taxon>Aphanomyces</taxon>
    </lineage>
</organism>
<protein>
    <submittedName>
        <fullName evidence="1">Uncharacterized protein</fullName>
    </submittedName>
</protein>